<name>A0A0S4QZP7_9ACTN</name>
<dbReference type="RefSeq" id="WP_054569098.1">
    <property type="nucleotide sequence ID" value="NZ_FAOZ01000043.1"/>
</dbReference>
<reference evidence="4" key="1">
    <citation type="submission" date="2015-11" db="EMBL/GenBank/DDBJ databases">
        <authorList>
            <person name="Varghese N."/>
        </authorList>
    </citation>
    <scope>NUCLEOTIDE SEQUENCE [LARGE SCALE GENOMIC DNA]</scope>
    <source>
        <strain evidence="4">DSM 45899</strain>
    </source>
</reference>
<evidence type="ECO:0000313" key="4">
    <source>
        <dbReference type="Proteomes" id="UP000198802"/>
    </source>
</evidence>
<keyword evidence="4" id="KW-1185">Reference proteome</keyword>
<protein>
    <submittedName>
        <fullName evidence="3">Homoserine kinase type II</fullName>
    </submittedName>
</protein>
<feature type="domain" description="Aminoglycoside phosphotransferase" evidence="2">
    <location>
        <begin position="31"/>
        <end position="277"/>
    </location>
</feature>
<evidence type="ECO:0000256" key="1">
    <source>
        <dbReference type="ARBA" id="ARBA00038240"/>
    </source>
</evidence>
<dbReference type="InterPro" id="IPR011009">
    <property type="entry name" value="Kinase-like_dom_sf"/>
</dbReference>
<sequence length="350" mass="38067">MTDLTTDPTTLIADVLTRSYGLTPQRLDQLPIGQGTINYRATCADGDVFVKNYLPGTDLTGEADAIELSALGGQHGVPVAELLRNNAGHLIDASTPYPISVWEWMPGKVVTTALTAGQARGAGNALGLIHTTFAALPASAAPSTQARSWLAVDVAELAATIDRLTDIAEARLATGPVDSFDAVAVRTLAERRQVLDEIPRLLADLPTLTTQVLHGDYSPVNLLFDDDRLRAVIDFRPPDPFFLAYELGRVAFYPNTVATTTDWLATARTLIESYLEANPRAAADDIRACARVALLQLLTSLYGVKQHYLKPGLFQDALDEFWLHRHRAARILLDHQAATDALLHELTARR</sequence>
<gene>
    <name evidence="3" type="ORF">Ga0074812_14323</name>
</gene>
<keyword evidence="3" id="KW-0808">Transferase</keyword>
<dbReference type="Gene3D" id="3.90.1200.10">
    <property type="match status" value="1"/>
</dbReference>
<dbReference type="PANTHER" id="PTHR21064:SF6">
    <property type="entry name" value="AMINOGLYCOSIDE PHOSPHOTRANSFERASE DOMAIN-CONTAINING PROTEIN"/>
    <property type="match status" value="1"/>
</dbReference>
<accession>A0A0S4QZP7</accession>
<proteinExistence type="inferred from homology"/>
<dbReference type="PANTHER" id="PTHR21064">
    <property type="entry name" value="AMINOGLYCOSIDE PHOSPHOTRANSFERASE DOMAIN-CONTAINING PROTEIN-RELATED"/>
    <property type="match status" value="1"/>
</dbReference>
<organism evidence="3 4">
    <name type="scientific">Parafrankia irregularis</name>
    <dbReference type="NCBI Taxonomy" id="795642"/>
    <lineage>
        <taxon>Bacteria</taxon>
        <taxon>Bacillati</taxon>
        <taxon>Actinomycetota</taxon>
        <taxon>Actinomycetes</taxon>
        <taxon>Frankiales</taxon>
        <taxon>Frankiaceae</taxon>
        <taxon>Parafrankia</taxon>
    </lineage>
</organism>
<comment type="similarity">
    <text evidence="1">Belongs to the pseudomonas-type ThrB family.</text>
</comment>
<dbReference type="InterPro" id="IPR002575">
    <property type="entry name" value="Aminoglycoside_PTrfase"/>
</dbReference>
<dbReference type="SUPFAM" id="SSF56112">
    <property type="entry name" value="Protein kinase-like (PK-like)"/>
    <property type="match status" value="1"/>
</dbReference>
<dbReference type="EMBL" id="FAOZ01000043">
    <property type="protein sequence ID" value="CUU60606.1"/>
    <property type="molecule type" value="Genomic_DNA"/>
</dbReference>
<evidence type="ECO:0000313" key="3">
    <source>
        <dbReference type="EMBL" id="CUU60606.1"/>
    </source>
</evidence>
<keyword evidence="3" id="KW-0418">Kinase</keyword>
<dbReference type="Pfam" id="PF01636">
    <property type="entry name" value="APH"/>
    <property type="match status" value="1"/>
</dbReference>
<dbReference type="InterPro" id="IPR050249">
    <property type="entry name" value="Pseudomonas-type_ThrB"/>
</dbReference>
<dbReference type="Proteomes" id="UP000198802">
    <property type="component" value="Unassembled WGS sequence"/>
</dbReference>
<dbReference type="AlphaFoldDB" id="A0A0S4QZP7"/>
<evidence type="ECO:0000259" key="2">
    <source>
        <dbReference type="Pfam" id="PF01636"/>
    </source>
</evidence>
<dbReference type="GO" id="GO:0019202">
    <property type="term" value="F:amino acid kinase activity"/>
    <property type="evidence" value="ECO:0007669"/>
    <property type="project" value="TreeGrafter"/>
</dbReference>